<gene>
    <name evidence="4" type="ORF">MNBD_GAMMA11-2131</name>
</gene>
<dbReference type="InterPro" id="IPR052163">
    <property type="entry name" value="DGC-Regulatory_Protein"/>
</dbReference>
<dbReference type="FunFam" id="3.30.70.270:FF:000001">
    <property type="entry name" value="Diguanylate cyclase domain protein"/>
    <property type="match status" value="1"/>
</dbReference>
<dbReference type="NCBIfam" id="TIGR00254">
    <property type="entry name" value="GGDEF"/>
    <property type="match status" value="1"/>
</dbReference>
<dbReference type="Gene3D" id="6.10.340.10">
    <property type="match status" value="1"/>
</dbReference>
<dbReference type="SUPFAM" id="SSF55073">
    <property type="entry name" value="Nucleotide cyclase"/>
    <property type="match status" value="1"/>
</dbReference>
<evidence type="ECO:0000259" key="3">
    <source>
        <dbReference type="PROSITE" id="PS50887"/>
    </source>
</evidence>
<dbReference type="SUPFAM" id="SSF158472">
    <property type="entry name" value="HAMP domain-like"/>
    <property type="match status" value="1"/>
</dbReference>
<reference evidence="4" key="1">
    <citation type="submission" date="2018-06" db="EMBL/GenBank/DDBJ databases">
        <authorList>
            <person name="Zhirakovskaya E."/>
        </authorList>
    </citation>
    <scope>NUCLEOTIDE SEQUENCE</scope>
</reference>
<accession>A0A3B0XPI5</accession>
<dbReference type="Pfam" id="PF00672">
    <property type="entry name" value="HAMP"/>
    <property type="match status" value="1"/>
</dbReference>
<dbReference type="InterPro" id="IPR043128">
    <property type="entry name" value="Rev_trsase/Diguanyl_cyclase"/>
</dbReference>
<keyword evidence="1" id="KW-1133">Transmembrane helix</keyword>
<dbReference type="GO" id="GO:0016020">
    <property type="term" value="C:membrane"/>
    <property type="evidence" value="ECO:0007669"/>
    <property type="project" value="InterPro"/>
</dbReference>
<proteinExistence type="predicted"/>
<feature type="transmembrane region" description="Helical" evidence="1">
    <location>
        <begin position="152"/>
        <end position="174"/>
    </location>
</feature>
<dbReference type="InterPro" id="IPR029787">
    <property type="entry name" value="Nucleotide_cyclase"/>
</dbReference>
<feature type="domain" description="HAMP" evidence="2">
    <location>
        <begin position="176"/>
        <end position="229"/>
    </location>
</feature>
<organism evidence="4">
    <name type="scientific">hydrothermal vent metagenome</name>
    <dbReference type="NCBI Taxonomy" id="652676"/>
    <lineage>
        <taxon>unclassified sequences</taxon>
        <taxon>metagenomes</taxon>
        <taxon>ecological metagenomes</taxon>
    </lineage>
</organism>
<feature type="transmembrane region" description="Helical" evidence="1">
    <location>
        <begin position="12"/>
        <end position="35"/>
    </location>
</feature>
<keyword evidence="1" id="KW-0812">Transmembrane</keyword>
<dbReference type="PANTHER" id="PTHR46663:SF2">
    <property type="entry name" value="GGDEF DOMAIN-CONTAINING PROTEIN"/>
    <property type="match status" value="1"/>
</dbReference>
<dbReference type="InterPro" id="IPR003660">
    <property type="entry name" value="HAMP_dom"/>
</dbReference>
<dbReference type="PROSITE" id="PS50885">
    <property type="entry name" value="HAMP"/>
    <property type="match status" value="1"/>
</dbReference>
<evidence type="ECO:0000259" key="2">
    <source>
        <dbReference type="PROSITE" id="PS50885"/>
    </source>
</evidence>
<dbReference type="AlphaFoldDB" id="A0A3B0XPI5"/>
<dbReference type="Gene3D" id="3.30.70.270">
    <property type="match status" value="1"/>
</dbReference>
<evidence type="ECO:0000313" key="4">
    <source>
        <dbReference type="EMBL" id="VAW65137.1"/>
    </source>
</evidence>
<feature type="domain" description="GGDEF" evidence="3">
    <location>
        <begin position="265"/>
        <end position="397"/>
    </location>
</feature>
<protein>
    <submittedName>
        <fullName evidence="4">Diguanylate cyclase/phosphodiesterase (GGDEF &amp; EAL domains) with PAS/PAC sensor(S)</fullName>
    </submittedName>
</protein>
<name>A0A3B0XPI5_9ZZZZ</name>
<dbReference type="Pfam" id="PF00990">
    <property type="entry name" value="GGDEF"/>
    <property type="match status" value="1"/>
</dbReference>
<dbReference type="PANTHER" id="PTHR46663">
    <property type="entry name" value="DIGUANYLATE CYCLASE DGCT-RELATED"/>
    <property type="match status" value="1"/>
</dbReference>
<dbReference type="GO" id="GO:0007165">
    <property type="term" value="P:signal transduction"/>
    <property type="evidence" value="ECO:0007669"/>
    <property type="project" value="InterPro"/>
</dbReference>
<evidence type="ECO:0000256" key="1">
    <source>
        <dbReference type="SAM" id="Phobius"/>
    </source>
</evidence>
<dbReference type="InterPro" id="IPR000160">
    <property type="entry name" value="GGDEF_dom"/>
</dbReference>
<dbReference type="SMART" id="SM00267">
    <property type="entry name" value="GGDEF"/>
    <property type="match status" value="1"/>
</dbReference>
<dbReference type="PROSITE" id="PS50887">
    <property type="entry name" value="GGDEF"/>
    <property type="match status" value="1"/>
</dbReference>
<dbReference type="EMBL" id="UOFG01000244">
    <property type="protein sequence ID" value="VAW65137.1"/>
    <property type="molecule type" value="Genomic_DNA"/>
</dbReference>
<sequence>MIQYFSTLTGRFILSALLMYLLMVPLLFFGVFYIVESNYQSNFVNQVRNDAFVFSSFTNSENSLKYHRIIIEDAVSSGRLLSAQIVDENKKTVYTWGAEPALNAQEEDFFFGEHNDNVFNIIVPRFDVNGNQVGAFVLSYDEQSTREQIYQAYYYGIYLTIAYIAITFTLTMLLGRQVTQPIHELREASHEISMGQYKKALNVKTGISDIQQLASTLEFMRHELVKKNSEMQHQAMHDSLTGLPNRLFLRQKIDQIMPENGENEQTIALLLIDLDRFKEINDTLGHLVGDEVLKISAERLQLSVRMSDMAVRLGGDEFAVVLPDINRENAMNIAQKISVRLQEPVLTGEHWLQVGASIGVALYPEHGENFKDIMHCADVAMYASKRKQEGGVTVYCEEIN</sequence>
<dbReference type="CDD" id="cd01949">
    <property type="entry name" value="GGDEF"/>
    <property type="match status" value="1"/>
</dbReference>
<keyword evidence="1" id="KW-0472">Membrane</keyword>
<dbReference type="SMART" id="SM00304">
    <property type="entry name" value="HAMP"/>
    <property type="match status" value="1"/>
</dbReference>